<dbReference type="PANTHER" id="PTHR34300">
    <property type="entry name" value="QUEUOSINE PRECURSOR TRANSPORTER-RELATED"/>
    <property type="match status" value="1"/>
</dbReference>
<dbReference type="EMBL" id="FMXB01000026">
    <property type="protein sequence ID" value="SDA70234.1"/>
    <property type="molecule type" value="Genomic_DNA"/>
</dbReference>
<dbReference type="Pfam" id="PF02592">
    <property type="entry name" value="Vut_1"/>
    <property type="match status" value="1"/>
</dbReference>
<dbReference type="HAMAP" id="MF_02088">
    <property type="entry name" value="Q_prec_transport"/>
    <property type="match status" value="1"/>
</dbReference>
<evidence type="ECO:0000313" key="3">
    <source>
        <dbReference type="Proteomes" id="UP000323439"/>
    </source>
</evidence>
<keyword evidence="1" id="KW-0813">Transport</keyword>
<comment type="function">
    <text evidence="1">Involved in the import of queuosine (Q) precursors, required for Q precursor salvage.</text>
</comment>
<keyword evidence="1" id="KW-1133">Transmembrane helix</keyword>
<dbReference type="AlphaFoldDB" id="A0A1G5XJU4"/>
<keyword evidence="1" id="KW-0812">Transmembrane</keyword>
<feature type="transmembrane region" description="Helical" evidence="1">
    <location>
        <begin position="142"/>
        <end position="168"/>
    </location>
</feature>
<evidence type="ECO:0000256" key="1">
    <source>
        <dbReference type="HAMAP-Rule" id="MF_02088"/>
    </source>
</evidence>
<keyword evidence="1" id="KW-0472">Membrane</keyword>
<sequence>MFENMNKSELYAILAGVFTASLIISNIIAGKTFEFFNFMLPCGVIIFPIIYIVNDVLAECYGYEKARNIILLGFLMNLVAVICYNITMILPAPPFFEGVEAFNIVLGSTARLLMASFLAYIVGSLLNAKMMVYLKAKSEDKLFARCILSTLVGEGCDALIFITVGFFGTMPLEALLLMIIVQALFKTIYEIIVYPFTRIVILKVKSLN</sequence>
<organism evidence="2 3">
    <name type="scientific">Methanobrevibacter millerae</name>
    <dbReference type="NCBI Taxonomy" id="230361"/>
    <lineage>
        <taxon>Archaea</taxon>
        <taxon>Methanobacteriati</taxon>
        <taxon>Methanobacteriota</taxon>
        <taxon>Methanomada group</taxon>
        <taxon>Methanobacteria</taxon>
        <taxon>Methanobacteriales</taxon>
        <taxon>Methanobacteriaceae</taxon>
        <taxon>Methanobrevibacter</taxon>
    </lineage>
</organism>
<feature type="transmembrane region" description="Helical" evidence="1">
    <location>
        <begin position="69"/>
        <end position="90"/>
    </location>
</feature>
<dbReference type="GO" id="GO:0005886">
    <property type="term" value="C:plasma membrane"/>
    <property type="evidence" value="ECO:0007669"/>
    <property type="project" value="UniProtKB-SubCell"/>
</dbReference>
<dbReference type="NCBIfam" id="TIGR00697">
    <property type="entry name" value="queuosine precursor transporter"/>
    <property type="match status" value="1"/>
</dbReference>
<name>A0A1G5XJU4_9EURY</name>
<dbReference type="InterPro" id="IPR003744">
    <property type="entry name" value="YhhQ"/>
</dbReference>
<keyword evidence="3" id="KW-1185">Reference proteome</keyword>
<feature type="transmembrane region" description="Helical" evidence="1">
    <location>
        <begin position="35"/>
        <end position="57"/>
    </location>
</feature>
<comment type="similarity">
    <text evidence="1">Belongs to the vitamin uptake transporter (VUT/ECF) (TC 2.A.88) family. Q precursor transporter subfamily.</text>
</comment>
<accession>A0A1G5XJU4</accession>
<comment type="subcellular location">
    <subcellularLocation>
        <location evidence="1">Cell membrane</location>
        <topology evidence="1">Multi-pass membrane protein</topology>
    </subcellularLocation>
</comment>
<dbReference type="OrthoDB" id="82146at2157"/>
<dbReference type="Proteomes" id="UP000323439">
    <property type="component" value="Unassembled WGS sequence"/>
</dbReference>
<feature type="transmembrane region" description="Helical" evidence="1">
    <location>
        <begin position="12"/>
        <end position="29"/>
    </location>
</feature>
<feature type="transmembrane region" description="Helical" evidence="1">
    <location>
        <begin position="102"/>
        <end position="122"/>
    </location>
</feature>
<feature type="transmembrane region" description="Helical" evidence="1">
    <location>
        <begin position="174"/>
        <end position="196"/>
    </location>
</feature>
<proteinExistence type="inferred from homology"/>
<keyword evidence="1" id="KW-1003">Cell membrane</keyword>
<dbReference type="PANTHER" id="PTHR34300:SF2">
    <property type="entry name" value="QUEUOSINE PRECURSOR TRANSPORTER-RELATED"/>
    <property type="match status" value="1"/>
</dbReference>
<reference evidence="2 3" key="1">
    <citation type="submission" date="2016-10" db="EMBL/GenBank/DDBJ databases">
        <authorList>
            <person name="Varghese N."/>
            <person name="Submissions S."/>
        </authorList>
    </citation>
    <scope>NUCLEOTIDE SEQUENCE [LARGE SCALE GENOMIC DNA]</scope>
    <source>
        <strain evidence="2 3">DSM 16643</strain>
    </source>
</reference>
<protein>
    <recommendedName>
        <fullName evidence="1">Probable queuosine precursor transporter</fullName>
        <shortName evidence="1">Q precursor transporter</shortName>
    </recommendedName>
</protein>
<dbReference type="GO" id="GO:0022857">
    <property type="term" value="F:transmembrane transporter activity"/>
    <property type="evidence" value="ECO:0007669"/>
    <property type="project" value="UniProtKB-UniRule"/>
</dbReference>
<evidence type="ECO:0000313" key="2">
    <source>
        <dbReference type="EMBL" id="SDA70234.1"/>
    </source>
</evidence>
<gene>
    <name evidence="2" type="ORF">SAMN02910315_02283</name>
</gene>